<dbReference type="InterPro" id="IPR001296">
    <property type="entry name" value="Glyco_trans_1"/>
</dbReference>
<keyword evidence="3" id="KW-1185">Reference proteome</keyword>
<evidence type="ECO:0000313" key="3">
    <source>
        <dbReference type="Proteomes" id="UP000063964"/>
    </source>
</evidence>
<dbReference type="KEGG" id="doa:AXF15_08940"/>
<organism evidence="2 3">
    <name type="scientific">Desulfomicrobium orale DSM 12838</name>
    <dbReference type="NCBI Taxonomy" id="888061"/>
    <lineage>
        <taxon>Bacteria</taxon>
        <taxon>Pseudomonadati</taxon>
        <taxon>Thermodesulfobacteriota</taxon>
        <taxon>Desulfovibrionia</taxon>
        <taxon>Desulfovibrionales</taxon>
        <taxon>Desulfomicrobiaceae</taxon>
        <taxon>Desulfomicrobium</taxon>
    </lineage>
</organism>
<feature type="domain" description="Glycosyl transferase family 1" evidence="1">
    <location>
        <begin position="206"/>
        <end position="342"/>
    </location>
</feature>
<evidence type="ECO:0000313" key="2">
    <source>
        <dbReference type="EMBL" id="AMD93214.1"/>
    </source>
</evidence>
<dbReference type="AlphaFoldDB" id="A0A109W669"/>
<protein>
    <recommendedName>
        <fullName evidence="1">Glycosyl transferase family 1 domain-containing protein</fullName>
    </recommendedName>
</protein>
<dbReference type="RefSeq" id="WP_066606254.1">
    <property type="nucleotide sequence ID" value="NZ_CP014230.1"/>
</dbReference>
<sequence length="548" mass="60521">MRHVPAIWGTLDPFVELGPVIGRKVANAGFLEALLRADPFDQYHFFPPDGQSAEELQACLRQSFPGLGQKIRLFPRAALPALLRDTVYRAFHLSDCLTSQGWLTALRNRLAGNVFPITGVTHSLSYARYGQAFAQHVWAGVTARDCIVATSRAGQEAVRRILDACREHCGGGAVPEVARIPLGVWCSDFTESPDQDMCEALGVGPSRTVFLVPGRISPYSKMDLLPLLRAFQRLQKDGTDLRDLCVVLAGGADESETLPDILVNLAANIGLELLAVRHPDERTKKILLARSDAVISLADNPQETFGLTLLEAAAAGKPVIASDYDGYRDLVVHGETGLLVPTLDRGAEDVSLMAPLLYDSAYHMWLAQDVAVSVEELANHLRRMLSPDLRERLGRAAREYASRFDWSRIIGQYVDLWERLAAAPAPEPGRGVYRHPLALDYARVFESYSSARLGGACLLECTELGRAVYRGRDYPVVYAGLEGRVDLELMRRILVWTRQPLSWLGLREKAGADERLGPTVMWMLKGDLLRVNAGLSGREISFHNQSEE</sequence>
<gene>
    <name evidence="2" type="ORF">AXF15_08940</name>
</gene>
<dbReference type="SUPFAM" id="SSF53756">
    <property type="entry name" value="UDP-Glycosyltransferase/glycogen phosphorylase"/>
    <property type="match status" value="1"/>
</dbReference>
<dbReference type="PANTHER" id="PTHR12526">
    <property type="entry name" value="GLYCOSYLTRANSFERASE"/>
    <property type="match status" value="1"/>
</dbReference>
<dbReference type="Gene3D" id="3.40.50.2000">
    <property type="entry name" value="Glycogen Phosphorylase B"/>
    <property type="match status" value="1"/>
</dbReference>
<dbReference type="Proteomes" id="UP000063964">
    <property type="component" value="Chromosome"/>
</dbReference>
<dbReference type="CDD" id="cd03801">
    <property type="entry name" value="GT4_PimA-like"/>
    <property type="match status" value="1"/>
</dbReference>
<proteinExistence type="predicted"/>
<dbReference type="Pfam" id="PF00534">
    <property type="entry name" value="Glycos_transf_1"/>
    <property type="match status" value="1"/>
</dbReference>
<name>A0A109W669_9BACT</name>
<reference evidence="3" key="1">
    <citation type="submission" date="2016-02" db="EMBL/GenBank/DDBJ databases">
        <authorList>
            <person name="Holder M.E."/>
            <person name="Ajami N.J."/>
            <person name="Petrosino J.F."/>
        </authorList>
    </citation>
    <scope>NUCLEOTIDE SEQUENCE [LARGE SCALE GENOMIC DNA]</scope>
    <source>
        <strain evidence="3">DSM 12838</strain>
    </source>
</reference>
<dbReference type="OrthoDB" id="9790710at2"/>
<evidence type="ECO:0000259" key="1">
    <source>
        <dbReference type="Pfam" id="PF00534"/>
    </source>
</evidence>
<dbReference type="STRING" id="888061.AXF15_08940"/>
<dbReference type="EMBL" id="CP014230">
    <property type="protein sequence ID" value="AMD93214.1"/>
    <property type="molecule type" value="Genomic_DNA"/>
</dbReference>
<dbReference type="GO" id="GO:0016757">
    <property type="term" value="F:glycosyltransferase activity"/>
    <property type="evidence" value="ECO:0007669"/>
    <property type="project" value="InterPro"/>
</dbReference>
<accession>A0A109W669</accession>